<dbReference type="Pfam" id="PF02201">
    <property type="entry name" value="SWIB"/>
    <property type="match status" value="1"/>
</dbReference>
<organism evidence="2 3">
    <name type="scientific">Actinidia rufa</name>
    <dbReference type="NCBI Taxonomy" id="165716"/>
    <lineage>
        <taxon>Eukaryota</taxon>
        <taxon>Viridiplantae</taxon>
        <taxon>Streptophyta</taxon>
        <taxon>Embryophyta</taxon>
        <taxon>Tracheophyta</taxon>
        <taxon>Spermatophyta</taxon>
        <taxon>Magnoliopsida</taxon>
        <taxon>eudicotyledons</taxon>
        <taxon>Gunneridae</taxon>
        <taxon>Pentapetalae</taxon>
        <taxon>asterids</taxon>
        <taxon>Ericales</taxon>
        <taxon>Actinidiaceae</taxon>
        <taxon>Actinidia</taxon>
    </lineage>
</organism>
<dbReference type="SMART" id="SM00151">
    <property type="entry name" value="SWIB"/>
    <property type="match status" value="1"/>
</dbReference>
<protein>
    <submittedName>
        <fullName evidence="2">SWIB/MDM2 domain superfamily protein</fullName>
    </submittedName>
</protein>
<evidence type="ECO:0000313" key="2">
    <source>
        <dbReference type="EMBL" id="GFZ12271.1"/>
    </source>
</evidence>
<dbReference type="InterPro" id="IPR019835">
    <property type="entry name" value="SWIB_domain"/>
</dbReference>
<dbReference type="EMBL" id="BJWL01000023">
    <property type="protein sequence ID" value="GFZ12271.1"/>
    <property type="molecule type" value="Genomic_DNA"/>
</dbReference>
<dbReference type="InterPro" id="IPR036885">
    <property type="entry name" value="SWIB_MDM2_dom_sf"/>
</dbReference>
<dbReference type="PROSITE" id="PS51925">
    <property type="entry name" value="SWIB_MDM2"/>
    <property type="match status" value="1"/>
</dbReference>
<dbReference type="SUPFAM" id="SSF47592">
    <property type="entry name" value="SWIB/MDM2 domain"/>
    <property type="match status" value="1"/>
</dbReference>
<dbReference type="OrthoDB" id="10251073at2759"/>
<keyword evidence="3" id="KW-1185">Reference proteome</keyword>
<dbReference type="InterPro" id="IPR003121">
    <property type="entry name" value="SWIB_MDM2_domain"/>
</dbReference>
<gene>
    <name evidence="2" type="ORF">Acr_23g0006560</name>
</gene>
<name>A0A7J0GND2_9ERIC</name>
<sequence length="324" mass="35613">MAISIGVFSSILAAETASLSKSSSLSSLRSVVPSVPSFKVNLRAVIASSSSKAAAVETGKREPRGITKPRRVSPEMGAFLGGVSEIPRTQALKLIWAYIKQHDLQDPQNKKIIVCDEKLKNIFGGRERVGFLEVAGLINPHFLNWRDGKVKPSLAGRVNLIKAVNAAMPAHVMQCSYMPKSVTNILGKLNRDFLWGSLSESRKIHAVGWAKVAKPKALGGLRTCQSNLVNRVSMAKLSWRFYSLSSSLWAKVLRNHAGEAGRKHHRPSPVWRGEGPLRDTISAPFKTMRLRSPFVTYRWGTGDFSPISYDLPEETTSLLLSTPI</sequence>
<accession>A0A7J0GND2</accession>
<comment type="caution">
    <text evidence="2">The sequence shown here is derived from an EMBL/GenBank/DDBJ whole genome shotgun (WGS) entry which is preliminary data.</text>
</comment>
<dbReference type="PANTHER" id="PTHR13844">
    <property type="entry name" value="SWI/SNF-RELATED MATRIX-ASSOCIATED ACTIN-DEPENDENT REGULATOR OF CHROMATIN SUBFAMILY D"/>
    <property type="match status" value="1"/>
</dbReference>
<proteinExistence type="predicted"/>
<dbReference type="Proteomes" id="UP000585474">
    <property type="component" value="Unassembled WGS sequence"/>
</dbReference>
<reference evidence="2 3" key="1">
    <citation type="submission" date="2019-07" db="EMBL/GenBank/DDBJ databases">
        <title>De Novo Assembly of kiwifruit Actinidia rufa.</title>
        <authorList>
            <person name="Sugita-Konishi S."/>
            <person name="Sato K."/>
            <person name="Mori E."/>
            <person name="Abe Y."/>
            <person name="Kisaki G."/>
            <person name="Hamano K."/>
            <person name="Suezawa K."/>
            <person name="Otani M."/>
            <person name="Fukuda T."/>
            <person name="Manabe T."/>
            <person name="Gomi K."/>
            <person name="Tabuchi M."/>
            <person name="Akimitsu K."/>
            <person name="Kataoka I."/>
        </authorList>
    </citation>
    <scope>NUCLEOTIDE SEQUENCE [LARGE SCALE GENOMIC DNA]</scope>
    <source>
        <strain evidence="3">cv. Fuchu</strain>
    </source>
</reference>
<dbReference type="AlphaFoldDB" id="A0A7J0GND2"/>
<evidence type="ECO:0000259" key="1">
    <source>
        <dbReference type="PROSITE" id="PS51925"/>
    </source>
</evidence>
<dbReference type="CDD" id="cd10567">
    <property type="entry name" value="SWIB-MDM2_like"/>
    <property type="match status" value="1"/>
</dbReference>
<feature type="domain" description="DM2" evidence="1">
    <location>
        <begin position="65"/>
        <end position="144"/>
    </location>
</feature>
<dbReference type="Gene3D" id="1.10.245.10">
    <property type="entry name" value="SWIB/MDM2 domain"/>
    <property type="match status" value="1"/>
</dbReference>
<evidence type="ECO:0000313" key="3">
    <source>
        <dbReference type="Proteomes" id="UP000585474"/>
    </source>
</evidence>